<evidence type="ECO:0000313" key="4">
    <source>
        <dbReference type="Proteomes" id="UP000291301"/>
    </source>
</evidence>
<evidence type="ECO:0000313" key="3">
    <source>
        <dbReference type="EMBL" id="TCD14560.1"/>
    </source>
</evidence>
<gene>
    <name evidence="3" type="ORF">E0D97_10945</name>
</gene>
<reference evidence="3 4" key="1">
    <citation type="journal article" date="2015" name="Antonie Van Leeuwenhoek">
        <title>Oricola cellulosilytica gen. nov., sp. nov., a cellulose-degrading bacterium of the family Phyllobacteriaceae isolated from surface seashore water, and emended descriptions of Mesorhizobium loti and Phyllobacterium myrsinacearum.</title>
        <authorList>
            <person name="Hameed A."/>
            <person name="Shahina M."/>
            <person name="Lai W.A."/>
            <person name="Lin S.Y."/>
            <person name="Young L.S."/>
            <person name="Liu Y.C."/>
            <person name="Hsu Y.H."/>
            <person name="Young C.C."/>
        </authorList>
    </citation>
    <scope>NUCLEOTIDE SEQUENCE [LARGE SCALE GENOMIC DNA]</scope>
    <source>
        <strain evidence="3 4">KCTC 52183</strain>
    </source>
</reference>
<dbReference type="Gene3D" id="3.90.550.10">
    <property type="entry name" value="Spore Coat Polysaccharide Biosynthesis Protein SpsA, Chain A"/>
    <property type="match status" value="1"/>
</dbReference>
<accession>A0A4R0PBC9</accession>
<dbReference type="AlphaFoldDB" id="A0A4R0PBC9"/>
<dbReference type="SUPFAM" id="SSF53448">
    <property type="entry name" value="Nucleotide-diphospho-sugar transferases"/>
    <property type="match status" value="1"/>
</dbReference>
<name>A0A4R0PBC9_9HYPH</name>
<sequence length="206" mass="21266">MTAPSPSRAALSAIILAAGQSNRMGAMNKLLLEWGQGGTIVREVAENARAAGVDDLIVVTGHEAERVKRALECMECTFVDNPSYRDGLASSLKAGFNAAIGSGAPGALILLGDMPLVTAAVIGRVIEAAAANPECLVQPVAEGMPAHPVWLPKRIKLAIDRLEGDSGARALIAGEGDNVVNVEVPASASVDLDTVDDYRDAIGTLT</sequence>
<keyword evidence="3" id="KW-0808">Transferase</keyword>
<proteinExistence type="predicted"/>
<protein>
    <submittedName>
        <fullName evidence="3">Nucleotidyltransferase family protein</fullName>
    </submittedName>
</protein>
<dbReference type="PANTHER" id="PTHR43777">
    <property type="entry name" value="MOLYBDENUM COFACTOR CYTIDYLYLTRANSFERASE"/>
    <property type="match status" value="1"/>
</dbReference>
<evidence type="ECO:0000256" key="1">
    <source>
        <dbReference type="ARBA" id="ARBA00022842"/>
    </source>
</evidence>
<evidence type="ECO:0000259" key="2">
    <source>
        <dbReference type="Pfam" id="PF12804"/>
    </source>
</evidence>
<dbReference type="Proteomes" id="UP000291301">
    <property type="component" value="Unassembled WGS sequence"/>
</dbReference>
<dbReference type="PANTHER" id="PTHR43777:SF1">
    <property type="entry name" value="MOLYBDENUM COFACTOR CYTIDYLYLTRANSFERASE"/>
    <property type="match status" value="1"/>
</dbReference>
<dbReference type="RefSeq" id="WP_131568711.1">
    <property type="nucleotide sequence ID" value="NZ_JAINFK010000009.1"/>
</dbReference>
<dbReference type="EMBL" id="SJST01000003">
    <property type="protein sequence ID" value="TCD14560.1"/>
    <property type="molecule type" value="Genomic_DNA"/>
</dbReference>
<comment type="caution">
    <text evidence="3">The sequence shown here is derived from an EMBL/GenBank/DDBJ whole genome shotgun (WGS) entry which is preliminary data.</text>
</comment>
<dbReference type="CDD" id="cd04182">
    <property type="entry name" value="GT_2_like_f"/>
    <property type="match status" value="1"/>
</dbReference>
<keyword evidence="4" id="KW-1185">Reference proteome</keyword>
<keyword evidence="1" id="KW-0460">Magnesium</keyword>
<dbReference type="GO" id="GO:0016779">
    <property type="term" value="F:nucleotidyltransferase activity"/>
    <property type="evidence" value="ECO:0007669"/>
    <property type="project" value="UniProtKB-ARBA"/>
</dbReference>
<dbReference type="Pfam" id="PF12804">
    <property type="entry name" value="NTP_transf_3"/>
    <property type="match status" value="1"/>
</dbReference>
<feature type="domain" description="MobA-like NTP transferase" evidence="2">
    <location>
        <begin position="13"/>
        <end position="174"/>
    </location>
</feature>
<organism evidence="3 4">
    <name type="scientific">Oricola cellulosilytica</name>
    <dbReference type="NCBI Taxonomy" id="1429082"/>
    <lineage>
        <taxon>Bacteria</taxon>
        <taxon>Pseudomonadati</taxon>
        <taxon>Pseudomonadota</taxon>
        <taxon>Alphaproteobacteria</taxon>
        <taxon>Hyphomicrobiales</taxon>
        <taxon>Ahrensiaceae</taxon>
        <taxon>Oricola</taxon>
    </lineage>
</organism>
<dbReference type="InterPro" id="IPR029044">
    <property type="entry name" value="Nucleotide-diphossugar_trans"/>
</dbReference>
<dbReference type="InterPro" id="IPR025877">
    <property type="entry name" value="MobA-like_NTP_Trfase"/>
</dbReference>